<dbReference type="InterPro" id="IPR002156">
    <property type="entry name" value="RNaseH_domain"/>
</dbReference>
<reference evidence="4 5" key="1">
    <citation type="submission" date="2017-11" db="EMBL/GenBank/DDBJ databases">
        <title>De novo assembly and phasing of dikaryotic genomes from two isolates of Puccinia coronata f. sp. avenae, the causal agent of oat crown rust.</title>
        <authorList>
            <person name="Miller M.E."/>
            <person name="Zhang Y."/>
            <person name="Omidvar V."/>
            <person name="Sperschneider J."/>
            <person name="Schwessinger B."/>
            <person name="Raley C."/>
            <person name="Palmer J.M."/>
            <person name="Garnica D."/>
            <person name="Upadhyaya N."/>
            <person name="Rathjen J."/>
            <person name="Taylor J.M."/>
            <person name="Park R.F."/>
            <person name="Dodds P.N."/>
            <person name="Hirsch C.D."/>
            <person name="Kianian S.F."/>
            <person name="Figueroa M."/>
        </authorList>
    </citation>
    <scope>NUCLEOTIDE SEQUENCE [LARGE SCALE GENOMIC DNA]</scope>
    <source>
        <strain evidence="4">12SD80</strain>
    </source>
</reference>
<organism evidence="4 5">
    <name type="scientific">Puccinia coronata f. sp. avenae</name>
    <dbReference type="NCBI Taxonomy" id="200324"/>
    <lineage>
        <taxon>Eukaryota</taxon>
        <taxon>Fungi</taxon>
        <taxon>Dikarya</taxon>
        <taxon>Basidiomycota</taxon>
        <taxon>Pucciniomycotina</taxon>
        <taxon>Pucciniomycetes</taxon>
        <taxon>Pucciniales</taxon>
        <taxon>Pucciniaceae</taxon>
        <taxon>Puccinia</taxon>
    </lineage>
</organism>
<dbReference type="Proteomes" id="UP000235392">
    <property type="component" value="Unassembled WGS sequence"/>
</dbReference>
<dbReference type="SUPFAM" id="SSF56219">
    <property type="entry name" value="DNase I-like"/>
    <property type="match status" value="1"/>
</dbReference>
<evidence type="ECO:0000313" key="4">
    <source>
        <dbReference type="EMBL" id="PLW50458.1"/>
    </source>
</evidence>
<dbReference type="InterPro" id="IPR005135">
    <property type="entry name" value="Endo/exonuclease/phosphatase"/>
</dbReference>
<accession>A0A2N5VKB2</accession>
<dbReference type="GO" id="GO:0004523">
    <property type="term" value="F:RNA-DNA hybrid ribonuclease activity"/>
    <property type="evidence" value="ECO:0007669"/>
    <property type="project" value="InterPro"/>
</dbReference>
<dbReference type="PANTHER" id="PTHR33481">
    <property type="entry name" value="REVERSE TRANSCRIPTASE"/>
    <property type="match status" value="1"/>
</dbReference>
<feature type="region of interest" description="Disordered" evidence="1">
    <location>
        <begin position="384"/>
        <end position="404"/>
    </location>
</feature>
<dbReference type="SUPFAM" id="SSF53098">
    <property type="entry name" value="Ribonuclease H-like"/>
    <property type="match status" value="1"/>
</dbReference>
<feature type="domain" description="RNase H type-1" evidence="3">
    <location>
        <begin position="1268"/>
        <end position="1406"/>
    </location>
</feature>
<evidence type="ECO:0008006" key="6">
    <source>
        <dbReference type="Google" id="ProtNLM"/>
    </source>
</evidence>
<dbReference type="Pfam" id="PF00078">
    <property type="entry name" value="RVT_1"/>
    <property type="match status" value="1"/>
</dbReference>
<protein>
    <recommendedName>
        <fullName evidence="6">RNase H type-1 domain-containing protein</fullName>
    </recommendedName>
</protein>
<evidence type="ECO:0000259" key="3">
    <source>
        <dbReference type="PROSITE" id="PS50879"/>
    </source>
</evidence>
<evidence type="ECO:0000259" key="2">
    <source>
        <dbReference type="PROSITE" id="PS50878"/>
    </source>
</evidence>
<feature type="region of interest" description="Disordered" evidence="1">
    <location>
        <begin position="121"/>
        <end position="141"/>
    </location>
</feature>
<dbReference type="GO" id="GO:0003676">
    <property type="term" value="F:nucleic acid binding"/>
    <property type="evidence" value="ECO:0007669"/>
    <property type="project" value="InterPro"/>
</dbReference>
<comment type="caution">
    <text evidence="4">The sequence shown here is derived from an EMBL/GenBank/DDBJ whole genome shotgun (WGS) entry which is preliminary data.</text>
</comment>
<dbReference type="Gene3D" id="3.30.420.10">
    <property type="entry name" value="Ribonuclease H-like superfamily/Ribonuclease H"/>
    <property type="match status" value="1"/>
</dbReference>
<dbReference type="Pfam" id="PF14529">
    <property type="entry name" value="Exo_endo_phos_2"/>
    <property type="match status" value="1"/>
</dbReference>
<proteinExistence type="predicted"/>
<sequence>MMEEVPVPKDASTTRLPEKPATMPPSSIFLKHLADILGNPQYRTPEGALHLDSASLGVIQKLMEIEASRLSQMEQMMAQMMRTQDQLLKEQSDMRAWRNTFDGAQSRVPAPAQITRPTSYAHATGKTHPTHPAAPTVLPPTKPTLRSLKPGKEIIHSDPAQSEIQKTESSFLVQRANEVLLKLNAKVNGEQISICGAQILKSGDVCFYLVNKGHQKWLMENKHIWSKEVHPHLAATPSTYSIIAHGVPKSFNPVASTNISKLAIENQFAEEDLIRIKWLADNSDSEKQAGSIVLTFVNKDTAARCEQAGIFLNYGYHRTAKFKPRPPQCFKCLRMGHFGQWCRDLARCAKCGDSHVTKDCPQGIGGVLTCVLCKDGVKMKIEGVNSIDHTPTPPRTQQRSHLAPPTAPQNLKILQLNCHVSPETTLSALNNSPDYSFLILQEPWINPFTLSPPEHREWRGYTSFEHRPEKWTDRHRTCIYIRTQIRSQDVSQLSDCGQLLLGLDVSLPDSKVLRLINVYNTPRTFPAVNLLRKWLDNHNSRRIPTLIFMDANLHHPHWNPPGLRSNHKQAQDLLDICGGAGFRMASPRHVPTFYSSKGTGSTIDLIWANFLASRLVNRSEVLLENHGSDHQAVELELSFRRPTPAKRLTRTKWGAVPHEIACKRLEGYIDQMLSLSPASVDESIRILTEGLKNTQDSFGRTVVENPQRAKSWWCKKTLDPIIDTRNRARQWHILTKSPEAAERYRQWSSYFRATVKSLKRNSWLRFLENAEDDTLWQALQATKRSTTKRILPLRQENGMLTSEKPIQAELLFKGTSCINAPVDLSDIPDTAHSRFVCFPQILPKEVADCIKKISPKKAPGEDGIANEMLKISSPSLASPLTDILNQSLSISHFPTAWKCAVTAIIPKAGKDDYTDPNAYRPIALRKWHEKKTVAALFLDVKSAYPSVHPNRLIHYLASVKCPAYLVGIVKSFLTNRKTTIRMEDYTSDPFDIAIGLPQGSPLSVILYIIYNNSLLIKDCSLEKDTISIGYIDDVVHLAAAKTPQATTNLLSSLGSHSLDWGTRFGAIFDKKKAQFMWLTRRVHPLDPFNFGNQALKPCDSVKWLGVIIDKKLTYTAMFAHLEQKGTKTLNQLKQLGNSRWGLRERDRVRLMEAVLLPRVSYGAPVWATQHNKSKLKNMADKFDNLAAIYTLGTFKSTPIKWHRTRSAVREAAPTFLGPTPSTPAGRPEMINIQYKGLAGHPKARCLHLQLSKEEAVDATISLVASLKDSNSLMVYTDGSYDLEKGGASAAVSLSPNLTFSEALGINPYFSNHECEAIGVLLALHLIQIATQQGRIPTAHVFTDNTGVLRRLDNCTAAKTGQYIFREIAAKWRELQTDVDLTFVWCPGHQGIQGNEAADQTAKEATDRNANPDRKMKANLTKLNAALNAQLQQTSKKTLKARISDLPIAYGSLINQLASEHSPLHHNLFKSKQRLDPSCPFCAGKETTRHLFDFCPQYRNARRTLLTQAKKKKIRCDWNQPHQLLKTPKAHAIVAAFLKSTGRFDYL</sequence>
<dbReference type="CDD" id="cd09276">
    <property type="entry name" value="Rnase_HI_RT_non_LTR"/>
    <property type="match status" value="1"/>
</dbReference>
<dbReference type="Gene3D" id="3.60.10.10">
    <property type="entry name" value="Endonuclease/exonuclease/phosphatase"/>
    <property type="match status" value="1"/>
</dbReference>
<dbReference type="InterPro" id="IPR036397">
    <property type="entry name" value="RNaseH_sf"/>
</dbReference>
<dbReference type="Pfam" id="PF00075">
    <property type="entry name" value="RNase_H"/>
    <property type="match status" value="1"/>
</dbReference>
<evidence type="ECO:0000313" key="5">
    <source>
        <dbReference type="Proteomes" id="UP000235392"/>
    </source>
</evidence>
<gene>
    <name evidence="4" type="ORF">PCASD_01408</name>
</gene>
<dbReference type="PROSITE" id="PS50879">
    <property type="entry name" value="RNASE_H_1"/>
    <property type="match status" value="1"/>
</dbReference>
<dbReference type="PROSITE" id="PS50878">
    <property type="entry name" value="RT_POL"/>
    <property type="match status" value="1"/>
</dbReference>
<dbReference type="PANTHER" id="PTHR33481:SF1">
    <property type="entry name" value="ENDONUCLEASE_EXONUCLEASE_PHOSPHATASE DOMAIN-CONTAINING PROTEIN-RELATED"/>
    <property type="match status" value="1"/>
</dbReference>
<dbReference type="InterPro" id="IPR036691">
    <property type="entry name" value="Endo/exonu/phosph_ase_sf"/>
</dbReference>
<dbReference type="EMBL" id="PGCI01000010">
    <property type="protein sequence ID" value="PLW50458.1"/>
    <property type="molecule type" value="Genomic_DNA"/>
</dbReference>
<feature type="domain" description="Reverse transcriptase" evidence="2">
    <location>
        <begin position="806"/>
        <end position="1108"/>
    </location>
</feature>
<evidence type="ECO:0000256" key="1">
    <source>
        <dbReference type="SAM" id="MobiDB-lite"/>
    </source>
</evidence>
<feature type="region of interest" description="Disordered" evidence="1">
    <location>
        <begin position="1"/>
        <end position="25"/>
    </location>
</feature>
<dbReference type="InterPro" id="IPR012337">
    <property type="entry name" value="RNaseH-like_sf"/>
</dbReference>
<dbReference type="InterPro" id="IPR000477">
    <property type="entry name" value="RT_dom"/>
</dbReference>
<name>A0A2N5VKB2_9BASI</name>